<feature type="domain" description="DNA helicase Pif1-like DEAD-box helicase" evidence="2">
    <location>
        <begin position="184"/>
        <end position="379"/>
    </location>
</feature>
<keyword evidence="1" id="KW-0233">DNA recombination</keyword>
<accession>A0A9R0QU84</accession>
<reference evidence="4 5" key="1">
    <citation type="submission" date="2017-09" db="EMBL/GenBank/DDBJ databases">
        <authorList>
            <consortium name="International Durum Wheat Genome Sequencing Consortium (IDWGSC)"/>
            <person name="Milanesi L."/>
        </authorList>
    </citation>
    <scope>NUCLEOTIDE SEQUENCE [LARGE SCALE GENOMIC DNA]</scope>
    <source>
        <strain evidence="5">cv. Svevo</strain>
    </source>
</reference>
<dbReference type="SUPFAM" id="SSF52540">
    <property type="entry name" value="P-loop containing nucleoside triphosphate hydrolases"/>
    <property type="match status" value="2"/>
</dbReference>
<dbReference type="GO" id="GO:0006310">
    <property type="term" value="P:DNA recombination"/>
    <property type="evidence" value="ECO:0007669"/>
    <property type="project" value="UniProtKB-KW"/>
</dbReference>
<name>A0A9R0QU84_TRITD</name>
<feature type="domain" description="DNA helicase Pif1-like 2B" evidence="3">
    <location>
        <begin position="475"/>
        <end position="512"/>
    </location>
</feature>
<organism evidence="4 5">
    <name type="scientific">Triticum turgidum subsp. durum</name>
    <name type="common">Durum wheat</name>
    <name type="synonym">Triticum durum</name>
    <dbReference type="NCBI Taxonomy" id="4567"/>
    <lineage>
        <taxon>Eukaryota</taxon>
        <taxon>Viridiplantae</taxon>
        <taxon>Streptophyta</taxon>
        <taxon>Embryophyta</taxon>
        <taxon>Tracheophyta</taxon>
        <taxon>Spermatophyta</taxon>
        <taxon>Magnoliopsida</taxon>
        <taxon>Liliopsida</taxon>
        <taxon>Poales</taxon>
        <taxon>Poaceae</taxon>
        <taxon>BOP clade</taxon>
        <taxon>Pooideae</taxon>
        <taxon>Triticodae</taxon>
        <taxon>Triticeae</taxon>
        <taxon>Triticinae</taxon>
        <taxon>Triticum</taxon>
    </lineage>
</organism>
<comment type="similarity">
    <text evidence="1">Belongs to the helicase family.</text>
</comment>
<keyword evidence="1" id="KW-0547">Nucleotide-binding</keyword>
<dbReference type="EC" id="5.6.2.3" evidence="1"/>
<keyword evidence="1" id="KW-0067">ATP-binding</keyword>
<dbReference type="GO" id="GO:0006281">
    <property type="term" value="P:DNA repair"/>
    <property type="evidence" value="ECO:0007669"/>
    <property type="project" value="UniProtKB-KW"/>
</dbReference>
<dbReference type="EMBL" id="LT934112">
    <property type="protein sequence ID" value="VAH16162.1"/>
    <property type="molecule type" value="Genomic_DNA"/>
</dbReference>
<keyword evidence="1" id="KW-0347">Helicase</keyword>
<proteinExistence type="inferred from homology"/>
<dbReference type="GO" id="GO:0000723">
    <property type="term" value="P:telomere maintenance"/>
    <property type="evidence" value="ECO:0007669"/>
    <property type="project" value="InterPro"/>
</dbReference>
<dbReference type="OMA" id="QITAYIM"/>
<dbReference type="Proteomes" id="UP000324705">
    <property type="component" value="Chromosome 1B"/>
</dbReference>
<dbReference type="GO" id="GO:0016787">
    <property type="term" value="F:hydrolase activity"/>
    <property type="evidence" value="ECO:0007669"/>
    <property type="project" value="UniProtKB-KW"/>
</dbReference>
<sequence length="514" mass="58183">MNCQHKYTIVSYSTYYNIDASSCCTVMFQGTMIHGKVMKHMVNKFRPLIQEGLVCMIANFKVMSAMNFRPVESEKVLNFLHTTKIQEIKDVISIASYIGHIEETQTTHGISKIRDIVLQIEDQKISIRLWGNKVGQIDEDSLGRVVIVTSTTVRKLKEYSLSSTGATRVYIDLDIPETNELQTRYGGTGKTFLWKAITTKLRSEGKIVIAVASSDIAALLLQGGRTAHSRFHIPLKITNESTCNIKQGTFLAELIKKTSLIIWDEPPMTHKHCFEALDKSLGDILRFTYEDAEHRPFGGMTVVLGGDFRQILPVIPKGKREHIISASIKSSYLWKNFEEYRLKENMRLNSSEGSPEEKAKTAEFANWKLNIGDGTTSTIDEVDWVSILEDLILHKGDDPEASIVNTTYPDLHRKYTDRTYLEERAILCPRNETTDQITAYIMSQIRGEEVTYFSSDTTCKAMSTVEDEDMLYPTEFLNSTFSGIPDHELRLKVGLPIMLMRNINQSAGLCNGQD</sequence>
<evidence type="ECO:0000259" key="2">
    <source>
        <dbReference type="Pfam" id="PF05970"/>
    </source>
</evidence>
<dbReference type="GO" id="GO:0043139">
    <property type="term" value="F:5'-3' DNA helicase activity"/>
    <property type="evidence" value="ECO:0007669"/>
    <property type="project" value="UniProtKB-EC"/>
</dbReference>
<dbReference type="InterPro" id="IPR027417">
    <property type="entry name" value="P-loop_NTPase"/>
</dbReference>
<gene>
    <name evidence="4" type="ORF">TRITD_1Bv1G095000</name>
</gene>
<dbReference type="Gramene" id="TRITD1Bv1G095000.1">
    <property type="protein sequence ID" value="TRITD1Bv1G095000.1"/>
    <property type="gene ID" value="TRITD1Bv1G095000"/>
</dbReference>
<evidence type="ECO:0000259" key="3">
    <source>
        <dbReference type="Pfam" id="PF21530"/>
    </source>
</evidence>
<dbReference type="Pfam" id="PF05970">
    <property type="entry name" value="PIF1"/>
    <property type="match status" value="1"/>
</dbReference>
<dbReference type="Gene3D" id="2.40.50.140">
    <property type="entry name" value="Nucleic acid-binding proteins"/>
    <property type="match status" value="1"/>
</dbReference>
<keyword evidence="5" id="KW-1185">Reference proteome</keyword>
<evidence type="ECO:0000313" key="5">
    <source>
        <dbReference type="Proteomes" id="UP000324705"/>
    </source>
</evidence>
<protein>
    <recommendedName>
        <fullName evidence="1">ATP-dependent DNA helicase</fullName>
        <ecNumber evidence="1">5.6.2.3</ecNumber>
    </recommendedName>
</protein>
<dbReference type="SUPFAM" id="SSF50249">
    <property type="entry name" value="Nucleic acid-binding proteins"/>
    <property type="match status" value="1"/>
</dbReference>
<comment type="catalytic activity">
    <reaction evidence="1">
        <text>ATP + H2O = ADP + phosphate + H(+)</text>
        <dbReference type="Rhea" id="RHEA:13065"/>
        <dbReference type="ChEBI" id="CHEBI:15377"/>
        <dbReference type="ChEBI" id="CHEBI:15378"/>
        <dbReference type="ChEBI" id="CHEBI:30616"/>
        <dbReference type="ChEBI" id="CHEBI:43474"/>
        <dbReference type="ChEBI" id="CHEBI:456216"/>
        <dbReference type="EC" id="5.6.2.3"/>
    </reaction>
</comment>
<dbReference type="PANTHER" id="PTHR10492">
    <property type="match status" value="1"/>
</dbReference>
<dbReference type="AlphaFoldDB" id="A0A9R0QU84"/>
<comment type="cofactor">
    <cofactor evidence="1">
        <name>Mg(2+)</name>
        <dbReference type="ChEBI" id="CHEBI:18420"/>
    </cofactor>
</comment>
<evidence type="ECO:0000256" key="1">
    <source>
        <dbReference type="RuleBase" id="RU363044"/>
    </source>
</evidence>
<keyword evidence="1" id="KW-0234">DNA repair</keyword>
<evidence type="ECO:0000313" key="4">
    <source>
        <dbReference type="EMBL" id="VAH16162.1"/>
    </source>
</evidence>
<keyword evidence="1" id="KW-0227">DNA damage</keyword>
<dbReference type="GO" id="GO:0005524">
    <property type="term" value="F:ATP binding"/>
    <property type="evidence" value="ECO:0007669"/>
    <property type="project" value="UniProtKB-KW"/>
</dbReference>
<keyword evidence="1" id="KW-0378">Hydrolase</keyword>
<dbReference type="InterPro" id="IPR010285">
    <property type="entry name" value="DNA_helicase_pif1-like_DEAD"/>
</dbReference>
<dbReference type="InterPro" id="IPR012340">
    <property type="entry name" value="NA-bd_OB-fold"/>
</dbReference>
<dbReference type="Gene3D" id="3.40.50.300">
    <property type="entry name" value="P-loop containing nucleotide triphosphate hydrolases"/>
    <property type="match status" value="1"/>
</dbReference>
<dbReference type="PANTHER" id="PTHR10492:SF101">
    <property type="entry name" value="ATP-DEPENDENT DNA HELICASE"/>
    <property type="match status" value="1"/>
</dbReference>
<dbReference type="InterPro" id="IPR049163">
    <property type="entry name" value="Pif1-like_2B_dom"/>
</dbReference>
<dbReference type="Pfam" id="PF21530">
    <property type="entry name" value="Pif1_2B_dom"/>
    <property type="match status" value="1"/>
</dbReference>